<accession>A0ABX0F7L1</accession>
<reference evidence="1 2" key="1">
    <citation type="submission" date="2020-01" db="EMBL/GenBank/DDBJ databases">
        <title>Polyphasic characterisation and genomic insights into a novel alkali tolerant bacterium VR-M41.</title>
        <authorList>
            <person name="Vemuluri V.R."/>
        </authorList>
    </citation>
    <scope>NUCLEOTIDE SEQUENCE [LARGE SCALE GENOMIC DNA]</scope>
    <source>
        <strain evidence="1 2">VR-M41</strain>
    </source>
</reference>
<protein>
    <recommendedName>
        <fullName evidence="3">DUF1963 domain-containing protein</fullName>
    </recommendedName>
</protein>
<keyword evidence="2" id="KW-1185">Reference proteome</keyword>
<evidence type="ECO:0008006" key="3">
    <source>
        <dbReference type="Google" id="ProtNLM"/>
    </source>
</evidence>
<dbReference type="RefSeq" id="WP_166276416.1">
    <property type="nucleotide sequence ID" value="NZ_JAAFGS010000006.1"/>
</dbReference>
<dbReference type="Proteomes" id="UP000800303">
    <property type="component" value="Unassembled WGS sequence"/>
</dbReference>
<evidence type="ECO:0000313" key="1">
    <source>
        <dbReference type="EMBL" id="NGZ76951.1"/>
    </source>
</evidence>
<evidence type="ECO:0000313" key="2">
    <source>
        <dbReference type="Proteomes" id="UP000800303"/>
    </source>
</evidence>
<sequence length="160" mass="18839">MIDKTSLSAVREKIGRGGYPLPFIADFEIRELHHPRWEASAYFVGLNRRGLSEQDALLLLLERLEYAEREWEWSEEKAREARSAVLPRLLYYVTENGDFAPYGRTDIEERIAGLKLDELELTREIGEGERVLAIYDDWNLLQIFGRNEERDYVFLWETLA</sequence>
<comment type="caution">
    <text evidence="1">The sequence shown here is derived from an EMBL/GenBank/DDBJ whole genome shotgun (WGS) entry which is preliminary data.</text>
</comment>
<proteinExistence type="predicted"/>
<organism evidence="1 2">
    <name type="scientific">Saccharibacillus alkalitolerans</name>
    <dbReference type="NCBI Taxonomy" id="2705290"/>
    <lineage>
        <taxon>Bacteria</taxon>
        <taxon>Bacillati</taxon>
        <taxon>Bacillota</taxon>
        <taxon>Bacilli</taxon>
        <taxon>Bacillales</taxon>
        <taxon>Paenibacillaceae</taxon>
        <taxon>Saccharibacillus</taxon>
    </lineage>
</organism>
<dbReference type="EMBL" id="JAAFGS010000006">
    <property type="protein sequence ID" value="NGZ76951.1"/>
    <property type="molecule type" value="Genomic_DNA"/>
</dbReference>
<gene>
    <name evidence="1" type="ORF">GYN08_16715</name>
</gene>
<name>A0ABX0F7L1_9BACL</name>